<evidence type="ECO:0000313" key="2">
    <source>
        <dbReference type="EMBL" id="CAB4559213.1"/>
    </source>
</evidence>
<name>A0A6J6DA76_9ZZZZ</name>
<dbReference type="AlphaFoldDB" id="A0A6J6DA76"/>
<sequence>MTEIGLFIAGGLVTLVVFVGLLLYGMMSFNQWSKDDRTPIAD</sequence>
<organism evidence="2">
    <name type="scientific">freshwater metagenome</name>
    <dbReference type="NCBI Taxonomy" id="449393"/>
    <lineage>
        <taxon>unclassified sequences</taxon>
        <taxon>metagenomes</taxon>
        <taxon>ecological metagenomes</taxon>
    </lineage>
</organism>
<evidence type="ECO:0000256" key="1">
    <source>
        <dbReference type="SAM" id="Phobius"/>
    </source>
</evidence>
<keyword evidence="1" id="KW-0472">Membrane</keyword>
<feature type="transmembrane region" description="Helical" evidence="1">
    <location>
        <begin position="6"/>
        <end position="27"/>
    </location>
</feature>
<dbReference type="EMBL" id="CAEZSU010000165">
    <property type="protein sequence ID" value="CAB4559213.1"/>
    <property type="molecule type" value="Genomic_DNA"/>
</dbReference>
<protein>
    <submittedName>
        <fullName evidence="2">Unannotated protein</fullName>
    </submittedName>
</protein>
<accession>A0A6J6DA76</accession>
<keyword evidence="1" id="KW-1133">Transmembrane helix</keyword>
<proteinExistence type="predicted"/>
<gene>
    <name evidence="2" type="ORF">UFOPK1495_01389</name>
</gene>
<reference evidence="2" key="1">
    <citation type="submission" date="2020-05" db="EMBL/GenBank/DDBJ databases">
        <authorList>
            <person name="Chiriac C."/>
            <person name="Salcher M."/>
            <person name="Ghai R."/>
            <person name="Kavagutti S V."/>
        </authorList>
    </citation>
    <scope>NUCLEOTIDE SEQUENCE</scope>
</reference>
<keyword evidence="1" id="KW-0812">Transmembrane</keyword>